<dbReference type="CDD" id="cd00590">
    <property type="entry name" value="RRM_SF"/>
    <property type="match status" value="2"/>
</dbReference>
<evidence type="ECO:0000313" key="5">
    <source>
        <dbReference type="EMBL" id="MES1919843.1"/>
    </source>
</evidence>
<feature type="domain" description="RRM" evidence="4">
    <location>
        <begin position="228"/>
        <end position="311"/>
    </location>
</feature>
<dbReference type="InterPro" id="IPR000504">
    <property type="entry name" value="RRM_dom"/>
</dbReference>
<reference evidence="5 6" key="1">
    <citation type="journal article" date="2024" name="BMC Biol.">
        <title>Comparative genomics of Ascetosporea gives new insight into the evolutionary basis for animal parasitism in Rhizaria.</title>
        <authorList>
            <person name="Hiltunen Thoren M."/>
            <person name="Onut-Brannstrom I."/>
            <person name="Alfjorden A."/>
            <person name="Peckova H."/>
            <person name="Swords F."/>
            <person name="Hooper C."/>
            <person name="Holzer A.S."/>
            <person name="Bass D."/>
            <person name="Burki F."/>
        </authorList>
    </citation>
    <scope>NUCLEOTIDE SEQUENCE [LARGE SCALE GENOMIC DNA]</scope>
    <source>
        <strain evidence="5">20-A016</strain>
    </source>
</reference>
<evidence type="ECO:0000256" key="2">
    <source>
        <dbReference type="ARBA" id="ARBA00022884"/>
    </source>
</evidence>
<accession>A0ABV2AJK7</accession>
<protein>
    <submittedName>
        <fullName evidence="5">Protein phosphatase PP2A regulatory subunit B</fullName>
    </submittedName>
</protein>
<name>A0ABV2AJK7_9EUKA</name>
<organism evidence="5 6">
    <name type="scientific">Bonamia ostreae</name>
    <dbReference type="NCBI Taxonomy" id="126728"/>
    <lineage>
        <taxon>Eukaryota</taxon>
        <taxon>Sar</taxon>
        <taxon>Rhizaria</taxon>
        <taxon>Endomyxa</taxon>
        <taxon>Ascetosporea</taxon>
        <taxon>Haplosporida</taxon>
        <taxon>Bonamia</taxon>
    </lineage>
</organism>
<keyword evidence="6" id="KW-1185">Reference proteome</keyword>
<dbReference type="PROSITE" id="PS50102">
    <property type="entry name" value="RRM"/>
    <property type="match status" value="3"/>
</dbReference>
<evidence type="ECO:0000259" key="4">
    <source>
        <dbReference type="PROSITE" id="PS50102"/>
    </source>
</evidence>
<evidence type="ECO:0000256" key="3">
    <source>
        <dbReference type="PROSITE-ProRule" id="PRU00176"/>
    </source>
</evidence>
<evidence type="ECO:0000313" key="6">
    <source>
        <dbReference type="Proteomes" id="UP001439008"/>
    </source>
</evidence>
<dbReference type="SMART" id="SM00360">
    <property type="entry name" value="RRM"/>
    <property type="match status" value="3"/>
</dbReference>
<dbReference type="PANTHER" id="PTHR24012">
    <property type="entry name" value="RNA BINDING PROTEIN"/>
    <property type="match status" value="1"/>
</dbReference>
<dbReference type="InterPro" id="IPR035979">
    <property type="entry name" value="RBD_domain_sf"/>
</dbReference>
<keyword evidence="2 3" id="KW-0694">RNA-binding</keyword>
<evidence type="ECO:0000256" key="1">
    <source>
        <dbReference type="ARBA" id="ARBA00022737"/>
    </source>
</evidence>
<dbReference type="SUPFAM" id="SSF54928">
    <property type="entry name" value="RNA-binding domain, RBD"/>
    <property type="match status" value="2"/>
</dbReference>
<gene>
    <name evidence="5" type="primary">PAB1_1</name>
    <name evidence="5" type="ORF">MHBO_001599</name>
</gene>
<feature type="domain" description="RRM" evidence="4">
    <location>
        <begin position="121"/>
        <end position="202"/>
    </location>
</feature>
<sequence length="396" mass="45324">MKKLNFSEFEDKEMKISISMKKAVFSPKHNLKIKNVDVDIDNRTFFELFSVFGFVLSSKLATDPEGNSNGYGYVNYNNSEKAEWVVKVCNNQKLLSSRLNVTFVTTIRKSFQTSTENKEFTNIFVKNIKKTATKKQLLNEFNRFGQIDSVKIPDNPDGTLKGFALLNYHSHQSAKTAIDNWTDYASSKNSSLGELYVNRALSKDAREKSIKENFMLKKEILDVETTGRNVIFKNLSLAVTKKFIGERLSRYGRIESIELKENNFDERMAEKQQKKCAFVLFASREDAVKAIKSENNKDWKGSQIVATLWMRKDTFDDLKSFGGFVDEEQAFKNSSVAKKFSLNQTVLASSVLGSKCKVQLQNIINDDGLNRKIDSSLKVSREQVYIIDRKLLLKKQ</sequence>
<dbReference type="EMBL" id="JBDODL010000417">
    <property type="protein sequence ID" value="MES1919843.1"/>
    <property type="molecule type" value="Genomic_DNA"/>
</dbReference>
<keyword evidence="1" id="KW-0677">Repeat</keyword>
<dbReference type="Gene3D" id="3.30.70.330">
    <property type="match status" value="3"/>
</dbReference>
<dbReference type="InterPro" id="IPR012677">
    <property type="entry name" value="Nucleotide-bd_a/b_plait_sf"/>
</dbReference>
<feature type="domain" description="RRM" evidence="4">
    <location>
        <begin position="29"/>
        <end position="106"/>
    </location>
</feature>
<proteinExistence type="predicted"/>
<dbReference type="Proteomes" id="UP001439008">
    <property type="component" value="Unassembled WGS sequence"/>
</dbReference>
<dbReference type="Pfam" id="PF00076">
    <property type="entry name" value="RRM_1"/>
    <property type="match status" value="3"/>
</dbReference>
<comment type="caution">
    <text evidence="5">The sequence shown here is derived from an EMBL/GenBank/DDBJ whole genome shotgun (WGS) entry which is preliminary data.</text>
</comment>